<dbReference type="AlphaFoldDB" id="A0A1C4H0C9"/>
<organism evidence="3 4">
    <name type="scientific">Bifidobacterium commune</name>
    <dbReference type="NCBI Taxonomy" id="1505727"/>
    <lineage>
        <taxon>Bacteria</taxon>
        <taxon>Bacillati</taxon>
        <taxon>Actinomycetota</taxon>
        <taxon>Actinomycetes</taxon>
        <taxon>Bifidobacteriales</taxon>
        <taxon>Bifidobacteriaceae</taxon>
        <taxon>Bifidobacterium</taxon>
    </lineage>
</organism>
<evidence type="ECO:0000256" key="2">
    <source>
        <dbReference type="SAM" id="Phobius"/>
    </source>
</evidence>
<keyword evidence="2" id="KW-0472">Membrane</keyword>
<gene>
    <name evidence="3" type="ORF">GA0061077_0236</name>
</gene>
<feature type="region of interest" description="Disordered" evidence="1">
    <location>
        <begin position="59"/>
        <end position="83"/>
    </location>
</feature>
<protein>
    <submittedName>
        <fullName evidence="3">Uncharacterized protein</fullName>
    </submittedName>
</protein>
<keyword evidence="2" id="KW-1133">Transmembrane helix</keyword>
<sequence>MVGMTNLKDSNNADDRNQGSEPEDRSVHENTGQNNIDNDHGRSKTDLWKQFEEAHADDLDDISNSRSAKQFEKQAKRREKKTALSVTDITPDSFVDNTSMRRGPRDFENSWLDTEDVLDRFDDFIPPNPSLGHLNPVKCTFWALFLIGIAGLIAALYVSQLTTIMGVVFGSSALIGGVGLLTMHRTYRGPGADGFNDGAQL</sequence>
<keyword evidence="2" id="KW-0812">Transmembrane</keyword>
<evidence type="ECO:0000313" key="3">
    <source>
        <dbReference type="EMBL" id="SCC78383.1"/>
    </source>
</evidence>
<feature type="transmembrane region" description="Helical" evidence="2">
    <location>
        <begin position="164"/>
        <end position="183"/>
    </location>
</feature>
<accession>A0A1C4H0C9</accession>
<proteinExistence type="predicted"/>
<keyword evidence="4" id="KW-1185">Reference proteome</keyword>
<dbReference type="EMBL" id="FMBL01000001">
    <property type="protein sequence ID" value="SCC78383.1"/>
    <property type="molecule type" value="Genomic_DNA"/>
</dbReference>
<evidence type="ECO:0000256" key="1">
    <source>
        <dbReference type="SAM" id="MobiDB-lite"/>
    </source>
</evidence>
<reference evidence="4" key="1">
    <citation type="submission" date="2016-08" db="EMBL/GenBank/DDBJ databases">
        <authorList>
            <person name="Varghese N."/>
            <person name="Submissions Spin"/>
        </authorList>
    </citation>
    <scope>NUCLEOTIDE SEQUENCE [LARGE SCALE GENOMIC DNA]</scope>
    <source>
        <strain evidence="4">R-52791</strain>
    </source>
</reference>
<feature type="transmembrane region" description="Helical" evidence="2">
    <location>
        <begin position="139"/>
        <end position="158"/>
    </location>
</feature>
<feature type="region of interest" description="Disordered" evidence="1">
    <location>
        <begin position="1"/>
        <end position="43"/>
    </location>
</feature>
<name>A0A1C4H0C9_9BIFI</name>
<feature type="compositionally biased region" description="Basic and acidic residues" evidence="1">
    <location>
        <begin position="11"/>
        <end position="28"/>
    </location>
</feature>
<evidence type="ECO:0000313" key="4">
    <source>
        <dbReference type="Proteomes" id="UP000242610"/>
    </source>
</evidence>
<dbReference type="Proteomes" id="UP000242610">
    <property type="component" value="Unassembled WGS sequence"/>
</dbReference>